<gene>
    <name evidence="2" type="ORF">BDA99DRAFT_546135</name>
</gene>
<dbReference type="Gene3D" id="3.40.50.1820">
    <property type="entry name" value="alpha/beta hydrolase"/>
    <property type="match status" value="1"/>
</dbReference>
<dbReference type="Pfam" id="PF12146">
    <property type="entry name" value="Hydrolase_4"/>
    <property type="match status" value="1"/>
</dbReference>
<organism evidence="2 3">
    <name type="scientific">Phascolomyces articulosus</name>
    <dbReference type="NCBI Taxonomy" id="60185"/>
    <lineage>
        <taxon>Eukaryota</taxon>
        <taxon>Fungi</taxon>
        <taxon>Fungi incertae sedis</taxon>
        <taxon>Mucoromycota</taxon>
        <taxon>Mucoromycotina</taxon>
        <taxon>Mucoromycetes</taxon>
        <taxon>Mucorales</taxon>
        <taxon>Lichtheimiaceae</taxon>
        <taxon>Phascolomyces</taxon>
    </lineage>
</organism>
<dbReference type="AlphaFoldDB" id="A0AAD5K5Y6"/>
<dbReference type="InterPro" id="IPR029058">
    <property type="entry name" value="AB_hydrolase_fold"/>
</dbReference>
<feature type="domain" description="Serine aminopeptidase S33" evidence="1">
    <location>
        <begin position="30"/>
        <end position="268"/>
    </location>
</feature>
<dbReference type="Proteomes" id="UP001209540">
    <property type="component" value="Unassembled WGS sequence"/>
</dbReference>
<protein>
    <submittedName>
        <fullName evidence="2">Alpha/Beta hydrolase protein</fullName>
    </submittedName>
</protein>
<dbReference type="GO" id="GO:0016787">
    <property type="term" value="F:hydrolase activity"/>
    <property type="evidence" value="ECO:0007669"/>
    <property type="project" value="UniProtKB-KW"/>
</dbReference>
<reference evidence="2" key="2">
    <citation type="submission" date="2023-02" db="EMBL/GenBank/DDBJ databases">
        <authorList>
            <consortium name="DOE Joint Genome Institute"/>
            <person name="Mondo S.J."/>
            <person name="Chang Y."/>
            <person name="Wang Y."/>
            <person name="Ahrendt S."/>
            <person name="Andreopoulos W."/>
            <person name="Barry K."/>
            <person name="Beard J."/>
            <person name="Benny G.L."/>
            <person name="Blankenship S."/>
            <person name="Bonito G."/>
            <person name="Cuomo C."/>
            <person name="Desiro A."/>
            <person name="Gervers K.A."/>
            <person name="Hundley H."/>
            <person name="Kuo A."/>
            <person name="LaButti K."/>
            <person name="Lang B.F."/>
            <person name="Lipzen A."/>
            <person name="O'Donnell K."/>
            <person name="Pangilinan J."/>
            <person name="Reynolds N."/>
            <person name="Sandor L."/>
            <person name="Smith M.W."/>
            <person name="Tsang A."/>
            <person name="Grigoriev I.V."/>
            <person name="Stajich J.E."/>
            <person name="Spatafora J.W."/>
        </authorList>
    </citation>
    <scope>NUCLEOTIDE SEQUENCE</scope>
    <source>
        <strain evidence="2">RSA 2281</strain>
    </source>
</reference>
<dbReference type="SUPFAM" id="SSF53474">
    <property type="entry name" value="alpha/beta-Hydrolases"/>
    <property type="match status" value="1"/>
</dbReference>
<comment type="caution">
    <text evidence="2">The sequence shown here is derived from an EMBL/GenBank/DDBJ whole genome shotgun (WGS) entry which is preliminary data.</text>
</comment>
<evidence type="ECO:0000259" key="1">
    <source>
        <dbReference type="Pfam" id="PF12146"/>
    </source>
</evidence>
<reference evidence="2" key="1">
    <citation type="journal article" date="2022" name="IScience">
        <title>Evolution of zygomycete secretomes and the origins of terrestrial fungal ecologies.</title>
        <authorList>
            <person name="Chang Y."/>
            <person name="Wang Y."/>
            <person name="Mondo S."/>
            <person name="Ahrendt S."/>
            <person name="Andreopoulos W."/>
            <person name="Barry K."/>
            <person name="Beard J."/>
            <person name="Benny G.L."/>
            <person name="Blankenship S."/>
            <person name="Bonito G."/>
            <person name="Cuomo C."/>
            <person name="Desiro A."/>
            <person name="Gervers K.A."/>
            <person name="Hundley H."/>
            <person name="Kuo A."/>
            <person name="LaButti K."/>
            <person name="Lang B.F."/>
            <person name="Lipzen A."/>
            <person name="O'Donnell K."/>
            <person name="Pangilinan J."/>
            <person name="Reynolds N."/>
            <person name="Sandor L."/>
            <person name="Smith M.E."/>
            <person name="Tsang A."/>
            <person name="Grigoriev I.V."/>
            <person name="Stajich J.E."/>
            <person name="Spatafora J.W."/>
        </authorList>
    </citation>
    <scope>NUCLEOTIDE SEQUENCE</scope>
    <source>
        <strain evidence="2">RSA 2281</strain>
    </source>
</reference>
<name>A0AAD5K5Y6_9FUNG</name>
<dbReference type="InterPro" id="IPR022742">
    <property type="entry name" value="Hydrolase_4"/>
</dbReference>
<sequence>MSTDISVVDEWITTNDGYSLFTKTWKPASKPIANVVMIHGFGEHIGRYDRLFTYFAQNGVQAFGYDQRGWGQSGKKVHEYGNNHGYNTALSDINDAIKRTKVADTPLFLIGHSMGGALVMNYLARKFDGLDLLTGAISSAPLVTLSMPVSPFRYYPLLMASKVLPSFVIQVGMDAKAISHDEKEIETYSADPLIHDYATLATVSGFLDAGKALLKDSSKIRTPILYSHGTTDPVNDFKGTKTAYEVTSSQDKELKAWDGLFHELHNETLPERQQVTDYYLDWIKARIPSQ</sequence>
<dbReference type="EMBL" id="JAIXMP010000007">
    <property type="protein sequence ID" value="KAI9270740.1"/>
    <property type="molecule type" value="Genomic_DNA"/>
</dbReference>
<dbReference type="PANTHER" id="PTHR11614">
    <property type="entry name" value="PHOSPHOLIPASE-RELATED"/>
    <property type="match status" value="1"/>
</dbReference>
<proteinExistence type="predicted"/>
<accession>A0AAD5K5Y6</accession>
<keyword evidence="3" id="KW-1185">Reference proteome</keyword>
<keyword evidence="2" id="KW-0378">Hydrolase</keyword>
<evidence type="ECO:0000313" key="2">
    <source>
        <dbReference type="EMBL" id="KAI9270740.1"/>
    </source>
</evidence>
<dbReference type="InterPro" id="IPR051044">
    <property type="entry name" value="MAG_DAG_Lipase"/>
</dbReference>
<evidence type="ECO:0000313" key="3">
    <source>
        <dbReference type="Proteomes" id="UP001209540"/>
    </source>
</evidence>